<evidence type="ECO:0000313" key="5">
    <source>
        <dbReference type="Proteomes" id="UP001499987"/>
    </source>
</evidence>
<feature type="transmembrane region" description="Helical" evidence="3">
    <location>
        <begin position="139"/>
        <end position="165"/>
    </location>
</feature>
<dbReference type="RefSeq" id="WP_344623029.1">
    <property type="nucleotide sequence ID" value="NZ_BAAALD010000012.1"/>
</dbReference>
<feature type="compositionally biased region" description="Low complexity" evidence="2">
    <location>
        <begin position="34"/>
        <end position="43"/>
    </location>
</feature>
<evidence type="ECO:0000256" key="3">
    <source>
        <dbReference type="SAM" id="Phobius"/>
    </source>
</evidence>
<keyword evidence="3" id="KW-0472">Membrane</keyword>
<keyword evidence="1" id="KW-0378">Hydrolase</keyword>
<keyword evidence="5" id="KW-1185">Reference proteome</keyword>
<evidence type="ECO:0000256" key="1">
    <source>
        <dbReference type="ARBA" id="ARBA00022801"/>
    </source>
</evidence>
<dbReference type="EMBL" id="BAAALD010000012">
    <property type="protein sequence ID" value="GAA1077278.1"/>
    <property type="molecule type" value="Genomic_DNA"/>
</dbReference>
<dbReference type="InterPro" id="IPR005754">
    <property type="entry name" value="Sortase"/>
</dbReference>
<dbReference type="Pfam" id="PF04203">
    <property type="entry name" value="Sortase"/>
    <property type="match status" value="1"/>
</dbReference>
<dbReference type="InterPro" id="IPR053465">
    <property type="entry name" value="Sortase_Class_E"/>
</dbReference>
<dbReference type="NCBIfam" id="NF033747">
    <property type="entry name" value="class_E_sortase"/>
    <property type="match status" value="1"/>
</dbReference>
<feature type="compositionally biased region" description="Low complexity" evidence="2">
    <location>
        <begin position="82"/>
        <end position="99"/>
    </location>
</feature>
<dbReference type="Proteomes" id="UP001499987">
    <property type="component" value="Unassembled WGS sequence"/>
</dbReference>
<protein>
    <submittedName>
        <fullName evidence="4">Class E sortase</fullName>
    </submittedName>
</protein>
<keyword evidence="3" id="KW-0812">Transmembrane</keyword>
<evidence type="ECO:0000256" key="2">
    <source>
        <dbReference type="SAM" id="MobiDB-lite"/>
    </source>
</evidence>
<feature type="region of interest" description="Disordered" evidence="2">
    <location>
        <begin position="82"/>
        <end position="136"/>
    </location>
</feature>
<accession>A0ABP4E0M1</accession>
<dbReference type="InterPro" id="IPR023365">
    <property type="entry name" value="Sortase_dom-sf"/>
</dbReference>
<dbReference type="CDD" id="cd05830">
    <property type="entry name" value="Sortase_E"/>
    <property type="match status" value="1"/>
</dbReference>
<name>A0ABP4E0M1_9ACTN</name>
<feature type="region of interest" description="Disordered" evidence="2">
    <location>
        <begin position="1"/>
        <end position="70"/>
    </location>
</feature>
<sequence length="362" mass="38072">MTAVRPEGGGQPGRGTDDWGVYESADPPQPFPQQAPQQTPQQPGSHRDAAPGGQAEPHFTETQFGGPQFDDRTMQLRTVPEAAVPAAPAAPAVPTVPGGRAERRRAASGLGAPGTGRRRAPGGSGAAARPRPQEKKRVVVARAVGELFITLGLVMLLFVAYQLWWTNVQADASANAAGDRLEQQWNSAPQPTGTPAPGAAPAGQFEPGKGFALLYIPKLGLKYPIAEGTQKQQVLDKGLVGHYTGTAMPADKAGNFAIAAHRTTHGQPFRKIGQLAPGDKIVVETATAFYTYEVAGGIPETPPTNVTVIQAVPKGSPFTQPGRYITLTTCTPEFSARGRLIVFGKMLEERPRSQGKPAALTG</sequence>
<dbReference type="NCBIfam" id="TIGR01076">
    <property type="entry name" value="sortase_fam"/>
    <property type="match status" value="1"/>
</dbReference>
<proteinExistence type="predicted"/>
<reference evidence="5" key="1">
    <citation type="journal article" date="2019" name="Int. J. Syst. Evol. Microbiol.">
        <title>The Global Catalogue of Microorganisms (GCM) 10K type strain sequencing project: providing services to taxonomists for standard genome sequencing and annotation.</title>
        <authorList>
            <consortium name="The Broad Institute Genomics Platform"/>
            <consortium name="The Broad Institute Genome Sequencing Center for Infectious Disease"/>
            <person name="Wu L."/>
            <person name="Ma J."/>
        </authorList>
    </citation>
    <scope>NUCLEOTIDE SEQUENCE [LARGE SCALE GENOMIC DNA]</scope>
    <source>
        <strain evidence="5">JCM 13002</strain>
    </source>
</reference>
<dbReference type="Gene3D" id="2.40.260.10">
    <property type="entry name" value="Sortase"/>
    <property type="match status" value="1"/>
</dbReference>
<dbReference type="InterPro" id="IPR042003">
    <property type="entry name" value="Sortase_E"/>
</dbReference>
<gene>
    <name evidence="4" type="ORF">GCM10009663_18780</name>
</gene>
<dbReference type="SUPFAM" id="SSF63817">
    <property type="entry name" value="Sortase"/>
    <property type="match status" value="1"/>
</dbReference>
<evidence type="ECO:0000313" key="4">
    <source>
        <dbReference type="EMBL" id="GAA1077278.1"/>
    </source>
</evidence>
<comment type="caution">
    <text evidence="4">The sequence shown here is derived from an EMBL/GenBank/DDBJ whole genome shotgun (WGS) entry which is preliminary data.</text>
</comment>
<organism evidence="4 5">
    <name type="scientific">Kitasatospora arboriphila</name>
    <dbReference type="NCBI Taxonomy" id="258052"/>
    <lineage>
        <taxon>Bacteria</taxon>
        <taxon>Bacillati</taxon>
        <taxon>Actinomycetota</taxon>
        <taxon>Actinomycetes</taxon>
        <taxon>Kitasatosporales</taxon>
        <taxon>Streptomycetaceae</taxon>
        <taxon>Kitasatospora</taxon>
    </lineage>
</organism>
<keyword evidence="3" id="KW-1133">Transmembrane helix</keyword>